<reference evidence="1" key="1">
    <citation type="journal article" date="2014" name="Int. J. Syst. Evol. Microbiol.">
        <title>Complete genome sequence of Corynebacterium casei LMG S-19264T (=DSM 44701T), isolated from a smear-ripened cheese.</title>
        <authorList>
            <consortium name="US DOE Joint Genome Institute (JGI-PGF)"/>
            <person name="Walter F."/>
            <person name="Albersmeier A."/>
            <person name="Kalinowski J."/>
            <person name="Ruckert C."/>
        </authorList>
    </citation>
    <scope>NUCLEOTIDE SEQUENCE</scope>
    <source>
        <strain evidence="1">KCTC 12988</strain>
    </source>
</reference>
<gene>
    <name evidence="1" type="ORF">GCM10007100_23010</name>
</gene>
<evidence type="ECO:0000313" key="1">
    <source>
        <dbReference type="EMBL" id="GHC55687.1"/>
    </source>
</evidence>
<comment type="caution">
    <text evidence="1">The sequence shown here is derived from an EMBL/GenBank/DDBJ whole genome shotgun (WGS) entry which is preliminary data.</text>
</comment>
<protein>
    <submittedName>
        <fullName evidence="1">Uncharacterized protein</fullName>
    </submittedName>
</protein>
<reference evidence="1" key="2">
    <citation type="submission" date="2020-09" db="EMBL/GenBank/DDBJ databases">
        <authorList>
            <person name="Sun Q."/>
            <person name="Kim S."/>
        </authorList>
    </citation>
    <scope>NUCLEOTIDE SEQUENCE</scope>
    <source>
        <strain evidence="1">KCTC 12988</strain>
    </source>
</reference>
<proteinExistence type="predicted"/>
<sequence length="56" mass="6068">MTGIQGSVSEFTGYLVVGEGVMTFLGKGASCRERTDDPEQISAWLLQKDRETAGDE</sequence>
<dbReference type="AlphaFoldDB" id="A0A918TN42"/>
<evidence type="ECO:0000313" key="2">
    <source>
        <dbReference type="Proteomes" id="UP000644507"/>
    </source>
</evidence>
<organism evidence="1 2">
    <name type="scientific">Roseibacillus persicicus</name>
    <dbReference type="NCBI Taxonomy" id="454148"/>
    <lineage>
        <taxon>Bacteria</taxon>
        <taxon>Pseudomonadati</taxon>
        <taxon>Verrucomicrobiota</taxon>
        <taxon>Verrucomicrobiia</taxon>
        <taxon>Verrucomicrobiales</taxon>
        <taxon>Verrucomicrobiaceae</taxon>
        <taxon>Roseibacillus</taxon>
    </lineage>
</organism>
<name>A0A918TN42_9BACT</name>
<accession>A0A918TN42</accession>
<dbReference type="EMBL" id="BMXI01000009">
    <property type="protein sequence ID" value="GHC55687.1"/>
    <property type="molecule type" value="Genomic_DNA"/>
</dbReference>
<keyword evidence="2" id="KW-1185">Reference proteome</keyword>
<dbReference type="Proteomes" id="UP000644507">
    <property type="component" value="Unassembled WGS sequence"/>
</dbReference>